<gene>
    <name evidence="2" type="ORF">AS026_22060</name>
</gene>
<proteinExistence type="predicted"/>
<dbReference type="AlphaFoldDB" id="A0A109J3X4"/>
<dbReference type="PANTHER" id="PTHR43135:SF3">
    <property type="entry name" value="ALPHA-D-RIBOSE 1-METHYLPHOSPHONATE 5-TRIPHOSPHATE DIPHOSPHATASE"/>
    <property type="match status" value="1"/>
</dbReference>
<dbReference type="SUPFAM" id="SSF51556">
    <property type="entry name" value="Metallo-dependent hydrolases"/>
    <property type="match status" value="1"/>
</dbReference>
<keyword evidence="3" id="KW-1185">Reference proteome</keyword>
<evidence type="ECO:0000259" key="1">
    <source>
        <dbReference type="Pfam" id="PF01979"/>
    </source>
</evidence>
<dbReference type="PANTHER" id="PTHR43135">
    <property type="entry name" value="ALPHA-D-RIBOSE 1-METHYLPHOSPHONATE 5-TRIPHOSPHATE DIPHOSPHATASE"/>
    <property type="match status" value="1"/>
</dbReference>
<dbReference type="InterPro" id="IPR006680">
    <property type="entry name" value="Amidohydro-rel"/>
</dbReference>
<feature type="domain" description="Amidohydrolase-related" evidence="1">
    <location>
        <begin position="217"/>
        <end position="441"/>
    </location>
</feature>
<dbReference type="InterPro" id="IPR011059">
    <property type="entry name" value="Metal-dep_hydrolase_composite"/>
</dbReference>
<evidence type="ECO:0000313" key="2">
    <source>
        <dbReference type="EMBL" id="KWV41864.1"/>
    </source>
</evidence>
<accession>A0A109J3X4</accession>
<dbReference type="Gene3D" id="3.20.20.140">
    <property type="entry name" value="Metal-dependent hydrolases"/>
    <property type="match status" value="1"/>
</dbReference>
<dbReference type="GO" id="GO:0016810">
    <property type="term" value="F:hydrolase activity, acting on carbon-nitrogen (but not peptide) bonds"/>
    <property type="evidence" value="ECO:0007669"/>
    <property type="project" value="InterPro"/>
</dbReference>
<dbReference type="SUPFAM" id="SSF51338">
    <property type="entry name" value="Composite domain of metallo-dependent hydrolases"/>
    <property type="match status" value="1"/>
</dbReference>
<dbReference type="Gene3D" id="2.30.40.10">
    <property type="entry name" value="Urease, subunit C, domain 1"/>
    <property type="match status" value="2"/>
</dbReference>
<sequence length="457" mass="48460">MACETLILNGRVVTGDGSTVHTRGCVRVRGRTIVQVAEGQLAAAAGSLVIDADGYTIIPGIINAHAHGCVHGPSMPSGSKPFRSSDVDYFRNRHLLSGTSTLLNVCGLALADEIDNGTRNNHPLDIHITSAHTPSNLRAALAIDGAGLSDRHHAATISTMISAGVRALGEAGGGQTLGGGAQDYRFIPDAIFALSGIRLSPKWARSLKEAVLGRTLDGKDAAPTELIEALLAECGLLSIMSTQKLVELITKTVMPPVALSLRGLEEIAAASAHYGLPGIFHHALPTARTLLNLAVRYPSARIVAAHANHPSFRPDECVASARELKKRGVVIDVSTLDCITTRWRNDATNIDLLVREGLVDTLSTDFAGGDWDSILAAINRMVQREQTTLPGAIALATGNVARIFPEFAGDRGILAPGKRADVAIVESHNLARVRHLMINGRFAVWNGARSDKILKHP</sequence>
<organism evidence="2 3">
    <name type="scientific">Rhizobium altiplani</name>
    <dbReference type="NCBI Taxonomy" id="1864509"/>
    <lineage>
        <taxon>Bacteria</taxon>
        <taxon>Pseudomonadati</taxon>
        <taxon>Pseudomonadota</taxon>
        <taxon>Alphaproteobacteria</taxon>
        <taxon>Hyphomicrobiales</taxon>
        <taxon>Rhizobiaceae</taxon>
        <taxon>Rhizobium/Agrobacterium group</taxon>
        <taxon>Rhizobium</taxon>
    </lineage>
</organism>
<dbReference type="Proteomes" id="UP000068164">
    <property type="component" value="Unassembled WGS sequence"/>
</dbReference>
<dbReference type="InterPro" id="IPR032466">
    <property type="entry name" value="Metal_Hydrolase"/>
</dbReference>
<protein>
    <submittedName>
        <fullName evidence="2">Amidohydrolase</fullName>
    </submittedName>
</protein>
<dbReference type="RefSeq" id="WP_062375095.1">
    <property type="nucleotide sequence ID" value="NZ_LNCD01000138.1"/>
</dbReference>
<dbReference type="OrthoDB" id="9758793at2"/>
<dbReference type="Pfam" id="PF01979">
    <property type="entry name" value="Amidohydro_1"/>
    <property type="match status" value="1"/>
</dbReference>
<reference evidence="2 3" key="1">
    <citation type="submission" date="2015-11" db="EMBL/GenBank/DDBJ databases">
        <title>Draft Genome Sequence of the Strain BR 10423 (Rhizobium sp.) isolated from nodules of Mimosa pudica.</title>
        <authorList>
            <person name="Barauna A.C."/>
            <person name="Zilli J.E."/>
            <person name="Simoes-Araujo J.L."/>
            <person name="Reis V.M."/>
            <person name="James E.K."/>
            <person name="Reis F.B.Jr."/>
            <person name="Rouws L.F."/>
            <person name="Passos S.R."/>
            <person name="Gois S.R."/>
        </authorList>
    </citation>
    <scope>NUCLEOTIDE SEQUENCE [LARGE SCALE GENOMIC DNA]</scope>
    <source>
        <strain evidence="2 3">BR10423</strain>
    </source>
</reference>
<dbReference type="InterPro" id="IPR051781">
    <property type="entry name" value="Metallo-dep_Hydrolase"/>
</dbReference>
<name>A0A109J3X4_9HYPH</name>
<dbReference type="EMBL" id="LNCD01000138">
    <property type="protein sequence ID" value="KWV41864.1"/>
    <property type="molecule type" value="Genomic_DNA"/>
</dbReference>
<comment type="caution">
    <text evidence="2">The sequence shown here is derived from an EMBL/GenBank/DDBJ whole genome shotgun (WGS) entry which is preliminary data.</text>
</comment>
<evidence type="ECO:0000313" key="3">
    <source>
        <dbReference type="Proteomes" id="UP000068164"/>
    </source>
</evidence>